<reference evidence="4 5" key="1">
    <citation type="journal article" date="2010" name="Science">
        <title>Genomic comparison of the ants Camponotus floridanus and Harpegnathos saltator.</title>
        <authorList>
            <person name="Bonasio R."/>
            <person name="Zhang G."/>
            <person name="Ye C."/>
            <person name="Mutti N.S."/>
            <person name="Fang X."/>
            <person name="Qin N."/>
            <person name="Donahue G."/>
            <person name="Yang P."/>
            <person name="Li Q."/>
            <person name="Li C."/>
            <person name="Zhang P."/>
            <person name="Huang Z."/>
            <person name="Berger S.L."/>
            <person name="Reinberg D."/>
            <person name="Wang J."/>
            <person name="Liebig J."/>
        </authorList>
    </citation>
    <scope>NUCLEOTIDE SEQUENCE [LARGE SCALE GENOMIC DNA]</scope>
    <source>
        <strain evidence="4 5">R22 G/1</strain>
    </source>
</reference>
<keyword evidence="1" id="KW-0175">Coiled coil</keyword>
<dbReference type="Gene3D" id="3.30.60.160">
    <property type="match status" value="1"/>
</dbReference>
<dbReference type="InterPro" id="IPR050548">
    <property type="entry name" value="PcG_chromatin_remod_factors"/>
</dbReference>
<gene>
    <name evidence="4" type="ORF">EAI_16507</name>
</gene>
<evidence type="ECO:0000256" key="1">
    <source>
        <dbReference type="SAM" id="Coils"/>
    </source>
</evidence>
<protein>
    <submittedName>
        <fullName evidence="4">Polyhomeotic-like protein 2</fullName>
    </submittedName>
</protein>
<dbReference type="STRING" id="610380.E2C5C6"/>
<feature type="region of interest" description="Disordered" evidence="2">
    <location>
        <begin position="145"/>
        <end position="173"/>
    </location>
</feature>
<feature type="compositionally biased region" description="Basic and acidic residues" evidence="2">
    <location>
        <begin position="658"/>
        <end position="667"/>
    </location>
</feature>
<dbReference type="InterPro" id="IPR038603">
    <property type="entry name" value="Znf_FCS_sf"/>
</dbReference>
<dbReference type="PROSITE" id="PS50105">
    <property type="entry name" value="SAM_DOMAIN"/>
    <property type="match status" value="1"/>
</dbReference>
<accession>E2C5C6</accession>
<dbReference type="GO" id="GO:0042393">
    <property type="term" value="F:histone binding"/>
    <property type="evidence" value="ECO:0007669"/>
    <property type="project" value="TreeGrafter"/>
</dbReference>
<dbReference type="GO" id="GO:0045892">
    <property type="term" value="P:negative regulation of DNA-templated transcription"/>
    <property type="evidence" value="ECO:0007669"/>
    <property type="project" value="TreeGrafter"/>
</dbReference>
<dbReference type="GO" id="GO:0035102">
    <property type="term" value="C:PRC1 complex"/>
    <property type="evidence" value="ECO:0007669"/>
    <property type="project" value="TreeGrafter"/>
</dbReference>
<evidence type="ECO:0000259" key="3">
    <source>
        <dbReference type="PROSITE" id="PS50105"/>
    </source>
</evidence>
<dbReference type="InParanoid" id="E2C5C6"/>
<dbReference type="CDD" id="cd09577">
    <property type="entry name" value="SAM_Ph1_2_3"/>
    <property type="match status" value="1"/>
</dbReference>
<dbReference type="InterPro" id="IPR013761">
    <property type="entry name" value="SAM/pointed_sf"/>
</dbReference>
<dbReference type="GO" id="GO:0003682">
    <property type="term" value="F:chromatin binding"/>
    <property type="evidence" value="ECO:0007669"/>
    <property type="project" value="TreeGrafter"/>
</dbReference>
<organism evidence="5">
    <name type="scientific">Harpegnathos saltator</name>
    <name type="common">Jerdon's jumping ant</name>
    <dbReference type="NCBI Taxonomy" id="610380"/>
    <lineage>
        <taxon>Eukaryota</taxon>
        <taxon>Metazoa</taxon>
        <taxon>Ecdysozoa</taxon>
        <taxon>Arthropoda</taxon>
        <taxon>Hexapoda</taxon>
        <taxon>Insecta</taxon>
        <taxon>Pterygota</taxon>
        <taxon>Neoptera</taxon>
        <taxon>Endopterygota</taxon>
        <taxon>Hymenoptera</taxon>
        <taxon>Apocrita</taxon>
        <taxon>Aculeata</taxon>
        <taxon>Formicoidea</taxon>
        <taxon>Formicidae</taxon>
        <taxon>Ponerinae</taxon>
        <taxon>Ponerini</taxon>
        <taxon>Harpegnathos</taxon>
    </lineage>
</organism>
<feature type="compositionally biased region" description="Low complexity" evidence="2">
    <location>
        <begin position="157"/>
        <end position="173"/>
    </location>
</feature>
<feature type="compositionally biased region" description="Polar residues" evidence="2">
    <location>
        <begin position="268"/>
        <end position="277"/>
    </location>
</feature>
<dbReference type="AlphaFoldDB" id="E2C5C6"/>
<name>E2C5C6_HARSA</name>
<evidence type="ECO:0000256" key="2">
    <source>
        <dbReference type="SAM" id="MobiDB-lite"/>
    </source>
</evidence>
<sequence length="847" mass="91035">MQHQQQQGVGGVSMTLSGQQGATTITTMAAHPQAVQVIQQPLQNQAYHLQQLYNAQGTPLIMPGNLALHPAGINPSSIQVITAGKPFQSAAQLTPHMLTTASTPGQGGAHPGAGGTKVQGFPTGYLPVPTSATPGGGQTLVFGQLDVLGSPQPPPSLQQQQQQQSANKQDQVQKYATCAAGTPSGGRNAGMQFAPWQFAPQVWTAGLQSPTILTAAPNPIFLRGATQPDMFIQSPQPIQAHNALATQQQIHGVQQIAATGGKPKVMDIQQQQSQQGKPNVGGQRPLSILPSSLQAVQAANIRAASSVSTQTVHGVQTTVQAQSGKNAGSSGKGRKPAQVPQQQQQQQPTQQQSIQHQLVFIQQKQHTQQQQQQQLQQQYQQQVQSTQQQIQPKPIMTNMTLQQQQQPGVVLGADRPIMPVVSVGGVGVGVATTSQMNQVPQTPMPAVQQLPLSAINPTIISNQILSGASQVQTMPIVNTAQDQQNQHDNTNSTIMITSPERNPQAECPLMSSTTNPPVANDDGLKLLLKKEEVPVVTTEEITILQTTEVTDGDQNKPVIKEEETLVQKVEEKPCNNPLAGLANAVNAITNGVSSDEPSNIPVSVPATVNSNKQAPPKAMVKPQVLTHVIEGFVIQEASEPFAVSQDTTNTLNRNNTATERETLEEPPRKKHIPNYPSEEDGSSRSTSKCENCDKIIDEQNIKLKKEKRFCSSLCAKSKKRETRDAKLEKQWTETETKTADNDITKKNSEERPLSTSTTSSIDESLPKVNPVKWTVNEVCDFIRGLPGCADYAEDFAIQEIDGQALMLLKEDHLMSAMSIKLGPALKIVAKIDSMRIDSNSTPSSNSS</sequence>
<dbReference type="SMART" id="SM00454">
    <property type="entry name" value="SAM"/>
    <property type="match status" value="1"/>
</dbReference>
<feature type="compositionally biased region" description="Low complexity" evidence="2">
    <location>
        <begin position="336"/>
        <end position="350"/>
    </location>
</feature>
<proteinExistence type="predicted"/>
<feature type="domain" description="SAM" evidence="3">
    <location>
        <begin position="773"/>
        <end position="837"/>
    </location>
</feature>
<feature type="compositionally biased region" description="Basic and acidic residues" evidence="2">
    <location>
        <begin position="724"/>
        <end position="752"/>
    </location>
</feature>
<dbReference type="EMBL" id="GL452770">
    <property type="protein sequence ID" value="EFN76859.1"/>
    <property type="molecule type" value="Genomic_DNA"/>
</dbReference>
<feature type="compositionally biased region" description="Polar residues" evidence="2">
    <location>
        <begin position="753"/>
        <end position="762"/>
    </location>
</feature>
<dbReference type="PANTHER" id="PTHR12247">
    <property type="entry name" value="POLYCOMB GROUP PROTEIN"/>
    <property type="match status" value="1"/>
</dbReference>
<dbReference type="OMA" id="VPGDWAN"/>
<feature type="region of interest" description="Disordered" evidence="2">
    <location>
        <begin position="724"/>
        <end position="764"/>
    </location>
</feature>
<feature type="region of interest" description="Disordered" evidence="2">
    <location>
        <begin position="644"/>
        <end position="689"/>
    </location>
</feature>
<feature type="compositionally biased region" description="Low complexity" evidence="2">
    <location>
        <begin position="647"/>
        <end position="657"/>
    </location>
</feature>
<keyword evidence="5" id="KW-1185">Reference proteome</keyword>
<feature type="coiled-coil region" evidence="1">
    <location>
        <begin position="361"/>
        <end position="389"/>
    </location>
</feature>
<dbReference type="InterPro" id="IPR001660">
    <property type="entry name" value="SAM"/>
</dbReference>
<feature type="region of interest" description="Disordered" evidence="2">
    <location>
        <begin position="261"/>
        <end position="286"/>
    </location>
</feature>
<feature type="region of interest" description="Disordered" evidence="2">
    <location>
        <begin position="317"/>
        <end position="350"/>
    </location>
</feature>
<dbReference type="Pfam" id="PF00536">
    <property type="entry name" value="SAM_1"/>
    <property type="match status" value="1"/>
</dbReference>
<dbReference type="OrthoDB" id="2390104at2759"/>
<dbReference type="PANTHER" id="PTHR12247:SF138">
    <property type="entry name" value="POLYHOMEOTIC DISTAL, ISOFORM A-RELATED"/>
    <property type="match status" value="1"/>
</dbReference>
<dbReference type="Proteomes" id="UP000008237">
    <property type="component" value="Unassembled WGS sequence"/>
</dbReference>
<evidence type="ECO:0000313" key="4">
    <source>
        <dbReference type="EMBL" id="EFN76859.1"/>
    </source>
</evidence>
<evidence type="ECO:0000313" key="5">
    <source>
        <dbReference type="Proteomes" id="UP000008237"/>
    </source>
</evidence>
<dbReference type="SUPFAM" id="SSF47769">
    <property type="entry name" value="SAM/Pointed domain"/>
    <property type="match status" value="1"/>
</dbReference>
<dbReference type="Gene3D" id="1.10.150.50">
    <property type="entry name" value="Transcription Factor, Ets-1"/>
    <property type="match status" value="1"/>
</dbReference>